<dbReference type="Pfam" id="PF00589">
    <property type="entry name" value="Phage_integrase"/>
    <property type="match status" value="1"/>
</dbReference>
<keyword evidence="1" id="KW-0233">DNA recombination</keyword>
<dbReference type="Proteomes" id="UP001143474">
    <property type="component" value="Unassembled WGS sequence"/>
</dbReference>
<dbReference type="GO" id="GO:0003677">
    <property type="term" value="F:DNA binding"/>
    <property type="evidence" value="ECO:0007669"/>
    <property type="project" value="InterPro"/>
</dbReference>
<evidence type="ECO:0000256" key="1">
    <source>
        <dbReference type="ARBA" id="ARBA00023172"/>
    </source>
</evidence>
<dbReference type="GO" id="GO:0006310">
    <property type="term" value="P:DNA recombination"/>
    <property type="evidence" value="ECO:0007669"/>
    <property type="project" value="UniProtKB-KW"/>
</dbReference>
<dbReference type="InterPro" id="IPR002104">
    <property type="entry name" value="Integrase_catalytic"/>
</dbReference>
<proteinExistence type="predicted"/>
<protein>
    <recommendedName>
        <fullName evidence="2">Tyr recombinase domain-containing protein</fullName>
    </recommendedName>
</protein>
<feature type="domain" description="Tyr recombinase" evidence="2">
    <location>
        <begin position="23"/>
        <end position="81"/>
    </location>
</feature>
<evidence type="ECO:0000313" key="3">
    <source>
        <dbReference type="EMBL" id="GLK09834.1"/>
    </source>
</evidence>
<comment type="caution">
    <text evidence="3">The sequence shown here is derived from an EMBL/GenBank/DDBJ whole genome shotgun (WGS) entry which is preliminary data.</text>
</comment>
<dbReference type="Gene3D" id="1.10.443.10">
    <property type="entry name" value="Intergrase catalytic core"/>
    <property type="match status" value="1"/>
</dbReference>
<dbReference type="SUPFAM" id="SSF56349">
    <property type="entry name" value="DNA breaking-rejoining enzymes"/>
    <property type="match status" value="1"/>
</dbReference>
<dbReference type="RefSeq" id="WP_271218287.1">
    <property type="nucleotide sequence ID" value="NZ_BAAAVD010000028.1"/>
</dbReference>
<keyword evidence="4" id="KW-1185">Reference proteome</keyword>
<dbReference type="InterPro" id="IPR011010">
    <property type="entry name" value="DNA_brk_join_enz"/>
</dbReference>
<dbReference type="EMBL" id="BSEV01000006">
    <property type="protein sequence ID" value="GLK09834.1"/>
    <property type="molecule type" value="Genomic_DNA"/>
</dbReference>
<reference evidence="3" key="1">
    <citation type="journal article" date="2014" name="Int. J. Syst. Evol. Microbiol.">
        <title>Complete genome sequence of Corynebacterium casei LMG S-19264T (=DSM 44701T), isolated from a smear-ripened cheese.</title>
        <authorList>
            <consortium name="US DOE Joint Genome Institute (JGI-PGF)"/>
            <person name="Walter F."/>
            <person name="Albersmeier A."/>
            <person name="Kalinowski J."/>
            <person name="Ruckert C."/>
        </authorList>
    </citation>
    <scope>NUCLEOTIDE SEQUENCE</scope>
    <source>
        <strain evidence="3">VKM Ac-2007</strain>
    </source>
</reference>
<dbReference type="GO" id="GO:0015074">
    <property type="term" value="P:DNA integration"/>
    <property type="evidence" value="ECO:0007669"/>
    <property type="project" value="InterPro"/>
</dbReference>
<evidence type="ECO:0000259" key="2">
    <source>
        <dbReference type="Pfam" id="PF00589"/>
    </source>
</evidence>
<dbReference type="AlphaFoldDB" id="A0A9W6MCV1"/>
<accession>A0A9W6MCV1</accession>
<evidence type="ECO:0000313" key="4">
    <source>
        <dbReference type="Proteomes" id="UP001143474"/>
    </source>
</evidence>
<name>A0A9W6MCV1_9ACTN</name>
<reference evidence="3" key="2">
    <citation type="submission" date="2023-01" db="EMBL/GenBank/DDBJ databases">
        <authorList>
            <person name="Sun Q."/>
            <person name="Evtushenko L."/>
        </authorList>
    </citation>
    <scope>NUCLEOTIDE SEQUENCE</scope>
    <source>
        <strain evidence="3">VKM Ac-2007</strain>
    </source>
</reference>
<organism evidence="3 4">
    <name type="scientific">Streptosporangium carneum</name>
    <dbReference type="NCBI Taxonomy" id="47481"/>
    <lineage>
        <taxon>Bacteria</taxon>
        <taxon>Bacillati</taxon>
        <taxon>Actinomycetota</taxon>
        <taxon>Actinomycetes</taxon>
        <taxon>Streptosporangiales</taxon>
        <taxon>Streptosporangiaceae</taxon>
        <taxon>Streptosporangium</taxon>
    </lineage>
</organism>
<dbReference type="InterPro" id="IPR013762">
    <property type="entry name" value="Integrase-like_cat_sf"/>
</dbReference>
<sequence>MPAAPDICPVTGRGRLPYSCAEYLFKTASAQLDQHRQGWTSHQLRHSALQHLAQAGRTAPELQARSRHQHLASLGRYVRLEDVASTAEPVELRLQQPAAPFRRIPAAPGEHP</sequence>
<gene>
    <name evidence="3" type="ORF">GCM10017600_32400</name>
</gene>